<keyword evidence="1" id="KW-0472">Membrane</keyword>
<keyword evidence="1" id="KW-1133">Transmembrane helix</keyword>
<keyword evidence="3" id="KW-1185">Reference proteome</keyword>
<feature type="transmembrane region" description="Helical" evidence="1">
    <location>
        <begin position="7"/>
        <end position="25"/>
    </location>
</feature>
<keyword evidence="1" id="KW-0812">Transmembrane</keyword>
<dbReference type="AlphaFoldDB" id="A0A975BW31"/>
<evidence type="ECO:0000256" key="1">
    <source>
        <dbReference type="SAM" id="Phobius"/>
    </source>
</evidence>
<reference evidence="2" key="1">
    <citation type="journal article" date="2021" name="Microb. Physiol.">
        <title>Proteogenomic Insights into the Physiology of Marine, Sulfate-Reducing, Filamentous Desulfonema limicola and Desulfonema magnum.</title>
        <authorList>
            <person name="Schnaars V."/>
            <person name="Wohlbrand L."/>
            <person name="Scheve S."/>
            <person name="Hinrichs C."/>
            <person name="Reinhardt R."/>
            <person name="Rabus R."/>
        </authorList>
    </citation>
    <scope>NUCLEOTIDE SEQUENCE</scope>
    <source>
        <strain evidence="2">4be13</strain>
    </source>
</reference>
<name>A0A975BW31_9BACT</name>
<dbReference type="KEGG" id="dmm:dnm_082910"/>
<gene>
    <name evidence="2" type="ORF">dnm_082910</name>
</gene>
<evidence type="ECO:0000313" key="3">
    <source>
        <dbReference type="Proteomes" id="UP000663722"/>
    </source>
</evidence>
<proteinExistence type="predicted"/>
<dbReference type="Proteomes" id="UP000663722">
    <property type="component" value="Chromosome"/>
</dbReference>
<protein>
    <submittedName>
        <fullName evidence="2">Uncharacterized protein</fullName>
    </submittedName>
</protein>
<sequence>MKKFSGVLLIIAFIFIIVVSSYAVSYSDSEWASMLLLGFGLVAFASFIRNFGKN</sequence>
<organism evidence="2 3">
    <name type="scientific">Desulfonema magnum</name>
    <dbReference type="NCBI Taxonomy" id="45655"/>
    <lineage>
        <taxon>Bacteria</taxon>
        <taxon>Pseudomonadati</taxon>
        <taxon>Thermodesulfobacteriota</taxon>
        <taxon>Desulfobacteria</taxon>
        <taxon>Desulfobacterales</taxon>
        <taxon>Desulfococcaceae</taxon>
        <taxon>Desulfonema</taxon>
    </lineage>
</organism>
<evidence type="ECO:0000313" key="2">
    <source>
        <dbReference type="EMBL" id="QTA92215.1"/>
    </source>
</evidence>
<feature type="transmembrane region" description="Helical" evidence="1">
    <location>
        <begin position="31"/>
        <end position="48"/>
    </location>
</feature>
<dbReference type="EMBL" id="CP061800">
    <property type="protein sequence ID" value="QTA92215.1"/>
    <property type="molecule type" value="Genomic_DNA"/>
</dbReference>
<dbReference type="RefSeq" id="WP_207679668.1">
    <property type="nucleotide sequence ID" value="NZ_CP061800.1"/>
</dbReference>
<accession>A0A975BW31</accession>